<feature type="transmembrane region" description="Helical" evidence="6">
    <location>
        <begin position="143"/>
        <end position="169"/>
    </location>
</feature>
<keyword evidence="9" id="KW-1185">Reference proteome</keyword>
<feature type="transmembrane region" description="Helical" evidence="6">
    <location>
        <begin position="57"/>
        <end position="76"/>
    </location>
</feature>
<dbReference type="Gene3D" id="1.20.1250.20">
    <property type="entry name" value="MFS general substrate transporter like domains"/>
    <property type="match status" value="1"/>
</dbReference>
<feature type="transmembrane region" description="Helical" evidence="6">
    <location>
        <begin position="291"/>
        <end position="309"/>
    </location>
</feature>
<comment type="subcellular location">
    <subcellularLocation>
        <location evidence="1">Cell membrane</location>
        <topology evidence="1">Multi-pass membrane protein</topology>
    </subcellularLocation>
</comment>
<evidence type="ECO:0000256" key="2">
    <source>
        <dbReference type="ARBA" id="ARBA00022475"/>
    </source>
</evidence>
<dbReference type="PANTHER" id="PTHR43124:SF3">
    <property type="entry name" value="CHLORAMPHENICOL EFFLUX PUMP RV0191"/>
    <property type="match status" value="1"/>
</dbReference>
<feature type="transmembrane region" description="Helical" evidence="6">
    <location>
        <begin position="21"/>
        <end position="45"/>
    </location>
</feature>
<evidence type="ECO:0000256" key="3">
    <source>
        <dbReference type="ARBA" id="ARBA00022692"/>
    </source>
</evidence>
<reference evidence="8 9" key="1">
    <citation type="submission" date="2021-12" db="EMBL/GenBank/DDBJ databases">
        <title>Genome sequencing of bacteria with rrn-lacking chromosome and rrn-plasmid.</title>
        <authorList>
            <person name="Anda M."/>
            <person name="Iwasaki W."/>
        </authorList>
    </citation>
    <scope>NUCLEOTIDE SEQUENCE [LARGE SCALE GENOMIC DNA]</scope>
    <source>
        <strain evidence="8 9">DSM 100852</strain>
    </source>
</reference>
<dbReference type="PANTHER" id="PTHR43124">
    <property type="entry name" value="PURINE EFFLUX PUMP PBUE"/>
    <property type="match status" value="1"/>
</dbReference>
<feature type="transmembrane region" description="Helical" evidence="6">
    <location>
        <begin position="175"/>
        <end position="194"/>
    </location>
</feature>
<feature type="transmembrane region" description="Helical" evidence="6">
    <location>
        <begin position="224"/>
        <end position="247"/>
    </location>
</feature>
<dbReference type="PROSITE" id="PS50850">
    <property type="entry name" value="MFS"/>
    <property type="match status" value="1"/>
</dbReference>
<evidence type="ECO:0000256" key="4">
    <source>
        <dbReference type="ARBA" id="ARBA00022989"/>
    </source>
</evidence>
<accession>A0AAU9C745</accession>
<dbReference type="InterPro" id="IPR050189">
    <property type="entry name" value="MFS_Efflux_Transporters"/>
</dbReference>
<evidence type="ECO:0000313" key="8">
    <source>
        <dbReference type="EMBL" id="BDD07829.1"/>
    </source>
</evidence>
<feature type="transmembrane region" description="Helical" evidence="6">
    <location>
        <begin position="315"/>
        <end position="340"/>
    </location>
</feature>
<dbReference type="Pfam" id="PF07690">
    <property type="entry name" value="MFS_1"/>
    <property type="match status" value="1"/>
</dbReference>
<evidence type="ECO:0000259" key="7">
    <source>
        <dbReference type="PROSITE" id="PS50850"/>
    </source>
</evidence>
<dbReference type="EMBL" id="AP025314">
    <property type="protein sequence ID" value="BDD07829.1"/>
    <property type="molecule type" value="Genomic_DNA"/>
</dbReference>
<evidence type="ECO:0000256" key="5">
    <source>
        <dbReference type="ARBA" id="ARBA00023136"/>
    </source>
</evidence>
<organism evidence="8 9">
    <name type="scientific">Fulvitalea axinellae</name>
    <dbReference type="NCBI Taxonomy" id="1182444"/>
    <lineage>
        <taxon>Bacteria</taxon>
        <taxon>Pseudomonadati</taxon>
        <taxon>Bacteroidota</taxon>
        <taxon>Cytophagia</taxon>
        <taxon>Cytophagales</taxon>
        <taxon>Persicobacteraceae</taxon>
        <taxon>Fulvitalea</taxon>
    </lineage>
</organism>
<feature type="transmembrane region" description="Helical" evidence="6">
    <location>
        <begin position="382"/>
        <end position="400"/>
    </location>
</feature>
<dbReference type="AlphaFoldDB" id="A0AAU9C745"/>
<evidence type="ECO:0000313" key="9">
    <source>
        <dbReference type="Proteomes" id="UP001348817"/>
    </source>
</evidence>
<feature type="transmembrane region" description="Helical" evidence="6">
    <location>
        <begin position="88"/>
        <end position="112"/>
    </location>
</feature>
<feature type="transmembrane region" description="Helical" evidence="6">
    <location>
        <begin position="259"/>
        <end position="279"/>
    </location>
</feature>
<name>A0AAU9C745_9BACT</name>
<dbReference type="InterPro" id="IPR020846">
    <property type="entry name" value="MFS_dom"/>
</dbReference>
<keyword evidence="4 6" id="KW-1133">Transmembrane helix</keyword>
<evidence type="ECO:0000256" key="6">
    <source>
        <dbReference type="SAM" id="Phobius"/>
    </source>
</evidence>
<evidence type="ECO:0000256" key="1">
    <source>
        <dbReference type="ARBA" id="ARBA00004651"/>
    </source>
</evidence>
<gene>
    <name evidence="8" type="ORF">FUAX_02610</name>
</gene>
<keyword evidence="2" id="KW-1003">Cell membrane</keyword>
<dbReference type="InterPro" id="IPR011701">
    <property type="entry name" value="MFS"/>
</dbReference>
<proteinExistence type="predicted"/>
<dbReference type="GO" id="GO:0022857">
    <property type="term" value="F:transmembrane transporter activity"/>
    <property type="evidence" value="ECO:0007669"/>
    <property type="project" value="InterPro"/>
</dbReference>
<dbReference type="GO" id="GO:0005886">
    <property type="term" value="C:plasma membrane"/>
    <property type="evidence" value="ECO:0007669"/>
    <property type="project" value="UniProtKB-SubCell"/>
</dbReference>
<dbReference type="RefSeq" id="WP_338393128.1">
    <property type="nucleotide sequence ID" value="NZ_AP025314.1"/>
</dbReference>
<dbReference type="KEGG" id="fax:FUAX_02610"/>
<dbReference type="SUPFAM" id="SSF103473">
    <property type="entry name" value="MFS general substrate transporter"/>
    <property type="match status" value="1"/>
</dbReference>
<dbReference type="Proteomes" id="UP001348817">
    <property type="component" value="Chromosome"/>
</dbReference>
<feature type="domain" description="Major facilitator superfamily (MFS) profile" evidence="7">
    <location>
        <begin position="1"/>
        <end position="404"/>
    </location>
</feature>
<protein>
    <submittedName>
        <fullName evidence="8">MFS transporter</fullName>
    </submittedName>
</protein>
<dbReference type="InterPro" id="IPR036259">
    <property type="entry name" value="MFS_trans_sf"/>
</dbReference>
<sequence>MKHLLSHYGRLVIRYPRIIGFGASHYLASSFGQSFLISLFVPYLLSSFSLDNQTFSYYYSAATLGGAFLLSVFGPFTDKMPIRSFSRINGLALGGFCLVLASAGNPWVMLIALTGLRLSGQGLMPLAGATAMGKFFHHNRGKALALASMGMSIGEIFAPAMIIASIALWGWQETWVIFAVLAGIAFPALCTFLIKPDEHIHATGKKSTRVGSGKLSRKALLKDFTFLAPALTVVFSPFVTTGVFIHQNLILEAKGWEEGWFAATFIFFGTFRIISTLFTGPLIDKFTAVRLAPLAPIPLAIGIAVLFSGNDSWRLAVYLSLNGMSLSFGSLVGSALWAEIYGAQYLGTTKSLVSTIMVLATAVSPVIFGVVFQNYYDMQKGFIGILLTACTLSFLTFMALRSKRFRFA</sequence>
<keyword evidence="5 6" id="KW-0472">Membrane</keyword>
<feature type="transmembrane region" description="Helical" evidence="6">
    <location>
        <begin position="352"/>
        <end position="376"/>
    </location>
</feature>
<keyword evidence="3 6" id="KW-0812">Transmembrane</keyword>